<proteinExistence type="predicted"/>
<dbReference type="InterPro" id="IPR001789">
    <property type="entry name" value="Sig_transdc_resp-reg_receiver"/>
</dbReference>
<dbReference type="KEGG" id="asip:AQUSIP_17010"/>
<evidence type="ECO:0000259" key="7">
    <source>
        <dbReference type="PROSITE" id="PS51755"/>
    </source>
</evidence>
<dbReference type="RefSeq" id="WP_148339641.1">
    <property type="nucleotide sequence ID" value="NZ_LR699119.1"/>
</dbReference>
<keyword evidence="1 4" id="KW-0597">Phosphoprotein</keyword>
<evidence type="ECO:0000256" key="5">
    <source>
        <dbReference type="PROSITE-ProRule" id="PRU01091"/>
    </source>
</evidence>
<dbReference type="Gene3D" id="1.10.10.10">
    <property type="entry name" value="Winged helix-like DNA-binding domain superfamily/Winged helix DNA-binding domain"/>
    <property type="match status" value="1"/>
</dbReference>
<dbReference type="InterPro" id="IPR036388">
    <property type="entry name" value="WH-like_DNA-bd_sf"/>
</dbReference>
<dbReference type="Gene3D" id="3.40.50.2300">
    <property type="match status" value="1"/>
</dbReference>
<evidence type="ECO:0000313" key="9">
    <source>
        <dbReference type="Proteomes" id="UP000324194"/>
    </source>
</evidence>
<dbReference type="SMART" id="SM00862">
    <property type="entry name" value="Trans_reg_C"/>
    <property type="match status" value="1"/>
</dbReference>
<protein>
    <submittedName>
        <fullName evidence="8">Phosphate regulon transcriptional regulatory protein PhoB</fullName>
    </submittedName>
</protein>
<dbReference type="InterPro" id="IPR001867">
    <property type="entry name" value="OmpR/PhoB-type_DNA-bd"/>
</dbReference>
<dbReference type="Proteomes" id="UP000324194">
    <property type="component" value="Chromosome 1"/>
</dbReference>
<name>A0A5E4PHA4_9COXI</name>
<keyword evidence="3 5" id="KW-0238">DNA-binding</keyword>
<dbReference type="AlphaFoldDB" id="A0A5E4PHA4"/>
<feature type="modified residue" description="4-aspartylphosphate" evidence="4">
    <location>
        <position position="54"/>
    </location>
</feature>
<dbReference type="SUPFAM" id="SSF52172">
    <property type="entry name" value="CheY-like"/>
    <property type="match status" value="1"/>
</dbReference>
<evidence type="ECO:0000256" key="1">
    <source>
        <dbReference type="ARBA" id="ARBA00022553"/>
    </source>
</evidence>
<dbReference type="EMBL" id="LR699119">
    <property type="protein sequence ID" value="VVC76389.1"/>
    <property type="molecule type" value="Genomic_DNA"/>
</dbReference>
<dbReference type="Pfam" id="PF00072">
    <property type="entry name" value="Response_reg"/>
    <property type="match status" value="1"/>
</dbReference>
<keyword evidence="9" id="KW-1185">Reference proteome</keyword>
<dbReference type="SMART" id="SM00448">
    <property type="entry name" value="REC"/>
    <property type="match status" value="1"/>
</dbReference>
<feature type="domain" description="Response regulatory" evidence="6">
    <location>
        <begin position="5"/>
        <end position="121"/>
    </location>
</feature>
<dbReference type="Gene3D" id="6.10.250.690">
    <property type="match status" value="1"/>
</dbReference>
<dbReference type="InterPro" id="IPR039420">
    <property type="entry name" value="WalR-like"/>
</dbReference>
<feature type="domain" description="OmpR/PhoB-type" evidence="7">
    <location>
        <begin position="130"/>
        <end position="228"/>
    </location>
</feature>
<dbReference type="PANTHER" id="PTHR48111:SF40">
    <property type="entry name" value="PHOSPHATE REGULON TRANSCRIPTIONAL REGULATORY PROTEIN PHOB"/>
    <property type="match status" value="1"/>
</dbReference>
<dbReference type="CDD" id="cd00383">
    <property type="entry name" value="trans_reg_C"/>
    <property type="match status" value="1"/>
</dbReference>
<dbReference type="Pfam" id="PF00486">
    <property type="entry name" value="Trans_reg_C"/>
    <property type="match status" value="1"/>
</dbReference>
<sequence>MKKLTLLVIEDEEAIRDMLRFSLPKDEFHLVDAENTSKAFSMLSHCIPDLIILDWMLPDKSGIDFIKTIRKQDVHKDIPVIMLTAKAEEENKIKGLMVGADDYLTKPFSPNELAARIRTVLRRGLIKSVAGEVKLGKLVLNTNKCSVFIDSNPVRLTPAEYKILCFFMLHPDKIYTRDQLITHVWGRNAYIDERTIDVQIKRLRHKLKPHGYHDVIKTVRSAGYIFSGHNHVQT</sequence>
<dbReference type="InterPro" id="IPR011006">
    <property type="entry name" value="CheY-like_superfamily"/>
</dbReference>
<dbReference type="GO" id="GO:0032993">
    <property type="term" value="C:protein-DNA complex"/>
    <property type="evidence" value="ECO:0007669"/>
    <property type="project" value="TreeGrafter"/>
</dbReference>
<evidence type="ECO:0000313" key="8">
    <source>
        <dbReference type="EMBL" id="VVC76389.1"/>
    </source>
</evidence>
<dbReference type="InterPro" id="IPR016032">
    <property type="entry name" value="Sig_transdc_resp-reg_C-effctor"/>
</dbReference>
<dbReference type="GO" id="GO:0000156">
    <property type="term" value="F:phosphorelay response regulator activity"/>
    <property type="evidence" value="ECO:0007669"/>
    <property type="project" value="TreeGrafter"/>
</dbReference>
<dbReference type="OrthoDB" id="9802426at2"/>
<dbReference type="CDD" id="cd17618">
    <property type="entry name" value="REC_OmpR_PhoB"/>
    <property type="match status" value="1"/>
</dbReference>
<dbReference type="GO" id="GO:0000976">
    <property type="term" value="F:transcription cis-regulatory region binding"/>
    <property type="evidence" value="ECO:0007669"/>
    <property type="project" value="TreeGrafter"/>
</dbReference>
<evidence type="ECO:0000256" key="2">
    <source>
        <dbReference type="ARBA" id="ARBA00023012"/>
    </source>
</evidence>
<dbReference type="SUPFAM" id="SSF46894">
    <property type="entry name" value="C-terminal effector domain of the bipartite response regulators"/>
    <property type="match status" value="1"/>
</dbReference>
<organism evidence="8 9">
    <name type="scientific">Aquicella siphonis</name>
    <dbReference type="NCBI Taxonomy" id="254247"/>
    <lineage>
        <taxon>Bacteria</taxon>
        <taxon>Pseudomonadati</taxon>
        <taxon>Pseudomonadota</taxon>
        <taxon>Gammaproteobacteria</taxon>
        <taxon>Legionellales</taxon>
        <taxon>Coxiellaceae</taxon>
        <taxon>Aquicella</taxon>
    </lineage>
</organism>
<feature type="DNA-binding region" description="OmpR/PhoB-type" evidence="5">
    <location>
        <begin position="130"/>
        <end position="228"/>
    </location>
</feature>
<evidence type="ECO:0000259" key="6">
    <source>
        <dbReference type="PROSITE" id="PS50110"/>
    </source>
</evidence>
<dbReference type="GO" id="GO:0006355">
    <property type="term" value="P:regulation of DNA-templated transcription"/>
    <property type="evidence" value="ECO:0007669"/>
    <property type="project" value="InterPro"/>
</dbReference>
<evidence type="ECO:0000256" key="3">
    <source>
        <dbReference type="ARBA" id="ARBA00023125"/>
    </source>
</evidence>
<reference evidence="8 9" key="1">
    <citation type="submission" date="2019-08" db="EMBL/GenBank/DDBJ databases">
        <authorList>
            <person name="Guy L."/>
        </authorList>
    </citation>
    <scope>NUCLEOTIDE SEQUENCE [LARGE SCALE GENOMIC DNA]</scope>
    <source>
        <strain evidence="8 9">SGT-108</strain>
    </source>
</reference>
<dbReference type="PROSITE" id="PS50110">
    <property type="entry name" value="RESPONSE_REGULATORY"/>
    <property type="match status" value="1"/>
</dbReference>
<accession>A0A5E4PHA4</accession>
<dbReference type="GO" id="GO:0005829">
    <property type="term" value="C:cytosol"/>
    <property type="evidence" value="ECO:0007669"/>
    <property type="project" value="TreeGrafter"/>
</dbReference>
<dbReference type="PANTHER" id="PTHR48111">
    <property type="entry name" value="REGULATOR OF RPOS"/>
    <property type="match status" value="1"/>
</dbReference>
<evidence type="ECO:0000256" key="4">
    <source>
        <dbReference type="PROSITE-ProRule" id="PRU00169"/>
    </source>
</evidence>
<gene>
    <name evidence="8" type="primary">phoB</name>
    <name evidence="8" type="ORF">AQUSIP_17010</name>
</gene>
<keyword evidence="2" id="KW-0902">Two-component regulatory system</keyword>
<dbReference type="PROSITE" id="PS51755">
    <property type="entry name" value="OMPR_PHOB"/>
    <property type="match status" value="1"/>
</dbReference>